<dbReference type="AlphaFoldDB" id="A0A0A2A7W7"/>
<protein>
    <submittedName>
        <fullName evidence="1">Uncharacterized protein</fullName>
    </submittedName>
</protein>
<name>A0A0A2A7W7_PROMR</name>
<evidence type="ECO:0000313" key="1">
    <source>
        <dbReference type="EMBL" id="KGF96503.1"/>
    </source>
</evidence>
<dbReference type="Proteomes" id="UP000030355">
    <property type="component" value="Unassembled WGS sequence"/>
</dbReference>
<comment type="caution">
    <text evidence="1">The sequence shown here is derived from an EMBL/GenBank/DDBJ whole genome shotgun (WGS) entry which is preliminary data.</text>
</comment>
<dbReference type="EMBL" id="JNAL01000007">
    <property type="protein sequence ID" value="KGF96503.1"/>
    <property type="molecule type" value="Genomic_DNA"/>
</dbReference>
<reference evidence="2" key="1">
    <citation type="journal article" date="2014" name="Sci. Data">
        <title>Genomes of diverse isolates of the marine cyanobacterium Prochlorococcus.</title>
        <authorList>
            <person name="Biller S."/>
            <person name="Berube P."/>
            <person name="Thompson J."/>
            <person name="Kelly L."/>
            <person name="Roggensack S."/>
            <person name="Awad L."/>
            <person name="Roache-Johnson K."/>
            <person name="Ding H."/>
            <person name="Giovannoni S.J."/>
            <person name="Moore L.R."/>
            <person name="Chisholm S.W."/>
        </authorList>
    </citation>
    <scope>NUCLEOTIDE SEQUENCE [LARGE SCALE GENOMIC DNA]</scope>
    <source>
        <strain evidence="2">MIT 9201</strain>
    </source>
</reference>
<gene>
    <name evidence="1" type="ORF">EU95_0388</name>
</gene>
<sequence>MAFPHCPICLALAFISVFIGVTRSYMSFILFMEFMREESNLKLQLISN</sequence>
<organism evidence="1 2">
    <name type="scientific">Prochlorococcus marinus str. MIT 9201</name>
    <dbReference type="NCBI Taxonomy" id="93057"/>
    <lineage>
        <taxon>Bacteria</taxon>
        <taxon>Bacillati</taxon>
        <taxon>Cyanobacteriota</taxon>
        <taxon>Cyanophyceae</taxon>
        <taxon>Synechococcales</taxon>
        <taxon>Prochlorococcaceae</taxon>
        <taxon>Prochlorococcus</taxon>
    </lineage>
</organism>
<proteinExistence type="predicted"/>
<evidence type="ECO:0000313" key="2">
    <source>
        <dbReference type="Proteomes" id="UP000030355"/>
    </source>
</evidence>
<accession>A0A0A2A7W7</accession>